<dbReference type="OrthoDB" id="5782268at2"/>
<gene>
    <name evidence="1" type="ORF">Thpro_020692</name>
</gene>
<keyword evidence="2" id="KW-1185">Reference proteome</keyword>
<dbReference type="EMBL" id="JQSG02000001">
    <property type="protein sequence ID" value="OBS10976.1"/>
    <property type="molecule type" value="Genomic_DNA"/>
</dbReference>
<evidence type="ECO:0000313" key="2">
    <source>
        <dbReference type="Proteomes" id="UP000029273"/>
    </source>
</evidence>
<evidence type="ECO:0000313" key="1">
    <source>
        <dbReference type="EMBL" id="OBS10976.1"/>
    </source>
</evidence>
<dbReference type="AlphaFoldDB" id="A0A1A6C8U4"/>
<name>A0A1A6C8U4_9GAMM</name>
<dbReference type="RefSeq" id="WP_052064024.1">
    <property type="nucleotide sequence ID" value="NZ_JQSG02000001.1"/>
</dbReference>
<sequence>MLEISVRFAPGFPDDARAGLRAEGDVLPEYGQVWIWDMAYAQTLHALAGSEAARSLREDLELWGINMSSKVFQPMDHIRAKGHLNLRQGFALDDTLASESVLAYRITGAAGELPKVEIEAAADLDPQARAAAVLALGQFFIEQNDLFAKELPLHVLAFRKFYGDVAPESDPSSVEDAPMFAIQKALEYFNSVAGAARH</sequence>
<dbReference type="STRING" id="160660.BJI67_06640"/>
<dbReference type="Proteomes" id="UP000029273">
    <property type="component" value="Unassembled WGS sequence"/>
</dbReference>
<accession>A0A1A6C8U4</accession>
<proteinExistence type="predicted"/>
<organism evidence="1 2">
    <name type="scientific">Acidihalobacter prosperus</name>
    <dbReference type="NCBI Taxonomy" id="160660"/>
    <lineage>
        <taxon>Bacteria</taxon>
        <taxon>Pseudomonadati</taxon>
        <taxon>Pseudomonadota</taxon>
        <taxon>Gammaproteobacteria</taxon>
        <taxon>Chromatiales</taxon>
        <taxon>Ectothiorhodospiraceae</taxon>
        <taxon>Acidihalobacter</taxon>
    </lineage>
</organism>
<comment type="caution">
    <text evidence="1">The sequence shown here is derived from an EMBL/GenBank/DDBJ whole genome shotgun (WGS) entry which is preliminary data.</text>
</comment>
<protein>
    <submittedName>
        <fullName evidence="1">Uncharacterized protein</fullName>
    </submittedName>
</protein>
<reference evidence="1 2" key="1">
    <citation type="journal article" date="2014" name="Genome Announc.">
        <title>Draft Genome Sequence of the Iron-Oxidizing, Acidophilic, and Halotolerant 'Thiobacillus prosperus' Type Strain DSM 5130.</title>
        <authorList>
            <person name="Ossandon F.J."/>
            <person name="Cardenas J.P."/>
            <person name="Corbett M."/>
            <person name="Quatrini R."/>
            <person name="Holmes D.S."/>
            <person name="Watkin E."/>
        </authorList>
    </citation>
    <scope>NUCLEOTIDE SEQUENCE [LARGE SCALE GENOMIC DNA]</scope>
    <source>
        <strain evidence="1 2">DSM 5130</strain>
    </source>
</reference>